<dbReference type="Pfam" id="PF00078">
    <property type="entry name" value="RVT_1"/>
    <property type="match status" value="1"/>
</dbReference>
<dbReference type="GO" id="GO:0071897">
    <property type="term" value="P:DNA biosynthetic process"/>
    <property type="evidence" value="ECO:0007669"/>
    <property type="project" value="UniProtKB-ARBA"/>
</dbReference>
<dbReference type="EMBL" id="JAPTSV010000004">
    <property type="protein sequence ID" value="KAJ1528934.1"/>
    <property type="molecule type" value="Genomic_DNA"/>
</dbReference>
<dbReference type="SUPFAM" id="SSF56672">
    <property type="entry name" value="DNA/RNA polymerases"/>
    <property type="match status" value="1"/>
</dbReference>
<evidence type="ECO:0000313" key="2">
    <source>
        <dbReference type="EMBL" id="KAJ1528934.1"/>
    </source>
</evidence>
<proteinExistence type="predicted"/>
<name>A0AAV7XVS7_9NEOP</name>
<dbReference type="PROSITE" id="PS50878">
    <property type="entry name" value="RT_POL"/>
    <property type="match status" value="1"/>
</dbReference>
<evidence type="ECO:0000313" key="3">
    <source>
        <dbReference type="Proteomes" id="UP001075354"/>
    </source>
</evidence>
<dbReference type="PANTHER" id="PTHR47027">
    <property type="entry name" value="REVERSE TRANSCRIPTASE DOMAIN-CONTAINING PROTEIN"/>
    <property type="match status" value="1"/>
</dbReference>
<organism evidence="2 3">
    <name type="scientific">Megalurothrips usitatus</name>
    <name type="common">bean blossom thrips</name>
    <dbReference type="NCBI Taxonomy" id="439358"/>
    <lineage>
        <taxon>Eukaryota</taxon>
        <taxon>Metazoa</taxon>
        <taxon>Ecdysozoa</taxon>
        <taxon>Arthropoda</taxon>
        <taxon>Hexapoda</taxon>
        <taxon>Insecta</taxon>
        <taxon>Pterygota</taxon>
        <taxon>Neoptera</taxon>
        <taxon>Paraneoptera</taxon>
        <taxon>Thysanoptera</taxon>
        <taxon>Terebrantia</taxon>
        <taxon>Thripoidea</taxon>
        <taxon>Thripidae</taxon>
        <taxon>Megalurothrips</taxon>
    </lineage>
</organism>
<comment type="caution">
    <text evidence="2">The sequence shown here is derived from an EMBL/GenBank/DDBJ whole genome shotgun (WGS) entry which is preliminary data.</text>
</comment>
<gene>
    <name evidence="2" type="ORF">ONE63_007303</name>
</gene>
<sequence>MALRGIVEVLQREGISPYLINHIISVALTDTTTIRWGKDLLRTIIRGQGVRQGCPFSPRLFIFVLHWIIRQVVQRCPAFSLDLLNETILPACLAFADDLLLMATSMEAIEEFVRELIPLLQRFTMEINFSESELLVRQPGHTGEGLPRQVRIAGHLFQQVRRIVCLGAVIGEGLDRQPMVHQRIRRAQRGAAALLPTFHRHPLPVRLVYKLYRTIISPALSYELCTAASTVRSRATLQRESAVLLNGLLGTARGGTPALTPQELGESSLARAVCRARIRYYGHIIRRPQGHILKSAFHLRLGWLMQGRPCFTYKDSLKRDLRRFPRPAEGWRRLLRSKAAASLHLQRAPFLDQQEEEEGTEVEGDV</sequence>
<dbReference type="InterPro" id="IPR043502">
    <property type="entry name" value="DNA/RNA_pol_sf"/>
</dbReference>
<accession>A0AAV7XVS7</accession>
<dbReference type="PANTHER" id="PTHR47027:SF20">
    <property type="entry name" value="REVERSE TRANSCRIPTASE-LIKE PROTEIN WITH RNA-DIRECTED DNA POLYMERASE DOMAIN"/>
    <property type="match status" value="1"/>
</dbReference>
<protein>
    <recommendedName>
        <fullName evidence="1">Reverse transcriptase domain-containing protein</fullName>
    </recommendedName>
</protein>
<dbReference type="Proteomes" id="UP001075354">
    <property type="component" value="Chromosome 4"/>
</dbReference>
<feature type="domain" description="Reverse transcriptase" evidence="1">
    <location>
        <begin position="1"/>
        <end position="157"/>
    </location>
</feature>
<evidence type="ECO:0000259" key="1">
    <source>
        <dbReference type="PROSITE" id="PS50878"/>
    </source>
</evidence>
<dbReference type="InterPro" id="IPR000477">
    <property type="entry name" value="RT_dom"/>
</dbReference>
<dbReference type="AlphaFoldDB" id="A0AAV7XVS7"/>
<keyword evidence="3" id="KW-1185">Reference proteome</keyword>
<reference evidence="2" key="1">
    <citation type="submission" date="2022-12" db="EMBL/GenBank/DDBJ databases">
        <title>Chromosome-level genome assembly of the bean flower thrips Megalurothrips usitatus.</title>
        <authorList>
            <person name="Ma L."/>
            <person name="Liu Q."/>
            <person name="Li H."/>
            <person name="Cai W."/>
        </authorList>
    </citation>
    <scope>NUCLEOTIDE SEQUENCE</scope>
    <source>
        <strain evidence="2">Cailab_2022a</strain>
    </source>
</reference>